<gene>
    <name evidence="4" type="ORF">CKO43_06510</name>
</gene>
<accession>A0ABS1DR41</accession>
<dbReference type="EMBL" id="NRRU01000018">
    <property type="protein sequence ID" value="MBK1712431.1"/>
    <property type="molecule type" value="Genomic_DNA"/>
</dbReference>
<reference evidence="4" key="2">
    <citation type="journal article" date="2020" name="Microorganisms">
        <title>Osmotic Adaptation and Compatible Solute Biosynthesis of Phototrophic Bacteria as Revealed from Genome Analyses.</title>
        <authorList>
            <person name="Imhoff J.F."/>
            <person name="Rahn T."/>
            <person name="Kunzel S."/>
            <person name="Keller A."/>
            <person name="Neulinger S.C."/>
        </authorList>
    </citation>
    <scope>NUCLEOTIDE SEQUENCE</scope>
    <source>
        <strain evidence="4">IM 151</strain>
    </source>
</reference>
<evidence type="ECO:0000313" key="5">
    <source>
        <dbReference type="Proteomes" id="UP001041814"/>
    </source>
</evidence>
<dbReference type="InterPro" id="IPR050565">
    <property type="entry name" value="LYPA1-2/EST-like"/>
</dbReference>
<dbReference type="Pfam" id="PF02230">
    <property type="entry name" value="Abhydrolase_2"/>
    <property type="match status" value="1"/>
</dbReference>
<sequence>MVLQTIELDPGVTPAATVIVLHGLGADGTDFLAMADELHLDAVGPVRWVLPRAPVRPVTINGGYRMRAWYDILVTDLQRREDEAGLRESFAAVLALIDREIARGTPASRIVLAGFSQGCAVTLGAGLRSPHRLAGLAGLSGYLPLPETSAAERHPASAGVPVFMAHGRDDGVVPIARGLAARDALQRQGIDVEWHEYPMEHSVCLEELQALERWLIERLG</sequence>
<dbReference type="Gene3D" id="3.40.50.1820">
    <property type="entry name" value="alpha/beta hydrolase"/>
    <property type="match status" value="1"/>
</dbReference>
<comment type="similarity">
    <text evidence="1">Belongs to the AB hydrolase superfamily. AB hydrolase 2 family.</text>
</comment>
<dbReference type="SUPFAM" id="SSF53474">
    <property type="entry name" value="alpha/beta-Hydrolases"/>
    <property type="match status" value="1"/>
</dbReference>
<keyword evidence="2" id="KW-0378">Hydrolase</keyword>
<dbReference type="Proteomes" id="UP001041814">
    <property type="component" value="Unassembled WGS sequence"/>
</dbReference>
<name>A0ABS1DR41_RUBGE</name>
<organism evidence="4 5">
    <name type="scientific">Rubrivivax gelatinosus</name>
    <name type="common">Rhodocyclus gelatinosus</name>
    <name type="synonym">Rhodopseudomonas gelatinosa</name>
    <dbReference type="NCBI Taxonomy" id="28068"/>
    <lineage>
        <taxon>Bacteria</taxon>
        <taxon>Pseudomonadati</taxon>
        <taxon>Pseudomonadota</taxon>
        <taxon>Betaproteobacteria</taxon>
        <taxon>Burkholderiales</taxon>
        <taxon>Sphaerotilaceae</taxon>
        <taxon>Rubrivivax</taxon>
    </lineage>
</organism>
<evidence type="ECO:0000256" key="2">
    <source>
        <dbReference type="ARBA" id="ARBA00022801"/>
    </source>
</evidence>
<keyword evidence="5" id="KW-1185">Reference proteome</keyword>
<evidence type="ECO:0000259" key="3">
    <source>
        <dbReference type="Pfam" id="PF02230"/>
    </source>
</evidence>
<feature type="domain" description="Phospholipase/carboxylesterase/thioesterase" evidence="3">
    <location>
        <begin position="11"/>
        <end position="215"/>
    </location>
</feature>
<proteinExistence type="inferred from homology"/>
<evidence type="ECO:0000313" key="4">
    <source>
        <dbReference type="EMBL" id="MBK1712431.1"/>
    </source>
</evidence>
<protein>
    <submittedName>
        <fullName evidence="4">Carboxylesterase</fullName>
    </submittedName>
</protein>
<dbReference type="PANTHER" id="PTHR10655:SF17">
    <property type="entry name" value="LYSOPHOSPHOLIPASE-LIKE PROTEIN 1"/>
    <property type="match status" value="1"/>
</dbReference>
<dbReference type="InterPro" id="IPR029058">
    <property type="entry name" value="AB_hydrolase_fold"/>
</dbReference>
<dbReference type="InterPro" id="IPR003140">
    <property type="entry name" value="PLipase/COase/thioEstase"/>
</dbReference>
<evidence type="ECO:0000256" key="1">
    <source>
        <dbReference type="ARBA" id="ARBA00006499"/>
    </source>
</evidence>
<dbReference type="PANTHER" id="PTHR10655">
    <property type="entry name" value="LYSOPHOSPHOLIPASE-RELATED"/>
    <property type="match status" value="1"/>
</dbReference>
<reference evidence="4" key="1">
    <citation type="submission" date="2017-08" db="EMBL/GenBank/DDBJ databases">
        <authorList>
            <person name="Imhoff J.F."/>
            <person name="Rahn T."/>
            <person name="Kuenzel S."/>
            <person name="Neulinger S.C."/>
        </authorList>
    </citation>
    <scope>NUCLEOTIDE SEQUENCE</scope>
    <source>
        <strain evidence="4">IM 151</strain>
    </source>
</reference>
<comment type="caution">
    <text evidence="4">The sequence shown here is derived from an EMBL/GenBank/DDBJ whole genome shotgun (WGS) entry which is preliminary data.</text>
</comment>
<dbReference type="RefSeq" id="WP_200378207.1">
    <property type="nucleotide sequence ID" value="NZ_NRRU01000018.1"/>
</dbReference>